<accession>X1NZB9</accession>
<evidence type="ECO:0000313" key="1">
    <source>
        <dbReference type="EMBL" id="GAI32140.1"/>
    </source>
</evidence>
<dbReference type="InterPro" id="IPR029039">
    <property type="entry name" value="Flavoprotein-like_sf"/>
</dbReference>
<feature type="non-terminal residue" evidence="1">
    <location>
        <position position="1"/>
    </location>
</feature>
<evidence type="ECO:0008006" key="2">
    <source>
        <dbReference type="Google" id="ProtNLM"/>
    </source>
</evidence>
<dbReference type="EMBL" id="BARV01015660">
    <property type="protein sequence ID" value="GAI32140.1"/>
    <property type="molecule type" value="Genomic_DNA"/>
</dbReference>
<protein>
    <recommendedName>
        <fullName evidence="2">NADPH-dependent FMN reductase-like domain-containing protein</fullName>
    </recommendedName>
</protein>
<dbReference type="SUPFAM" id="SSF52218">
    <property type="entry name" value="Flavoproteins"/>
    <property type="match status" value="1"/>
</dbReference>
<name>X1NZB9_9ZZZZ</name>
<organism evidence="1">
    <name type="scientific">marine sediment metagenome</name>
    <dbReference type="NCBI Taxonomy" id="412755"/>
    <lineage>
        <taxon>unclassified sequences</taxon>
        <taxon>metagenomes</taxon>
        <taxon>ecological metagenomes</taxon>
    </lineage>
</organism>
<dbReference type="AlphaFoldDB" id="X1NZB9"/>
<gene>
    <name evidence="1" type="ORF">S06H3_27035</name>
</gene>
<dbReference type="Gene3D" id="3.40.50.360">
    <property type="match status" value="1"/>
</dbReference>
<reference evidence="1" key="1">
    <citation type="journal article" date="2014" name="Front. Microbiol.">
        <title>High frequency of phylogenetically diverse reductive dehalogenase-homologous genes in deep subseafloor sedimentary metagenomes.</title>
        <authorList>
            <person name="Kawai M."/>
            <person name="Futagami T."/>
            <person name="Toyoda A."/>
            <person name="Takaki Y."/>
            <person name="Nishi S."/>
            <person name="Hori S."/>
            <person name="Arai W."/>
            <person name="Tsubouchi T."/>
            <person name="Morono Y."/>
            <person name="Uchiyama I."/>
            <person name="Ito T."/>
            <person name="Fujiyama A."/>
            <person name="Inagaki F."/>
            <person name="Takami H."/>
        </authorList>
    </citation>
    <scope>NUCLEOTIDE SEQUENCE</scope>
    <source>
        <strain evidence="1">Expedition CK06-06</strain>
    </source>
</reference>
<proteinExistence type="predicted"/>
<comment type="caution">
    <text evidence="1">The sequence shown here is derived from an EMBL/GenBank/DDBJ whole genome shotgun (WGS) entry which is preliminary data.</text>
</comment>
<sequence length="114" mass="12516">AMTAQAKTVMDRTMPLGHPKRNLANKVGGVIVVGGSLGLVDAIKDLYFYFVTRRMLPANYVAAYGGAKGDVNKLEKGRKAARDLGRQMVQLVNKKFEYPPEFISPPIAYGTHTF</sequence>